<feature type="chain" id="PRO_5020982834" description="UPAR/Ly6 domain-containing protein" evidence="1">
    <location>
        <begin position="17"/>
        <end position="195"/>
    </location>
</feature>
<feature type="signal peptide" evidence="1">
    <location>
        <begin position="1"/>
        <end position="16"/>
    </location>
</feature>
<keyword evidence="3" id="KW-1185">Reference proteome</keyword>
<protein>
    <recommendedName>
        <fullName evidence="4">UPAR/Ly6 domain-containing protein</fullName>
    </recommendedName>
</protein>
<dbReference type="InterPro" id="IPR045860">
    <property type="entry name" value="Snake_toxin-like_sf"/>
</dbReference>
<dbReference type="Proteomes" id="UP000308267">
    <property type="component" value="Unassembled WGS sequence"/>
</dbReference>
<accession>A0A4S2LBH9</accession>
<evidence type="ECO:0008006" key="4">
    <source>
        <dbReference type="Google" id="ProtNLM"/>
    </source>
</evidence>
<dbReference type="EMBL" id="SJOL01008280">
    <property type="protein sequence ID" value="TGZ60722.1"/>
    <property type="molecule type" value="Genomic_DNA"/>
</dbReference>
<dbReference type="OrthoDB" id="10325518at2759"/>
<evidence type="ECO:0000313" key="2">
    <source>
        <dbReference type="EMBL" id="TGZ60722.1"/>
    </source>
</evidence>
<gene>
    <name evidence="2" type="ORF">CRM22_008374</name>
</gene>
<sequence>MILLLFLTLLPEASEALVFPFLMDPPVFTCYHTHELNFNKTTASTHPNCQHCVYEETLDAGQLVAVSRLCVGKVCQPYQHVFGGHGKNRFCCVGERCNVDRQKVSLEDGRREITCFQSHDLDFHSATARKRSNCGHCVYQETLMGGEVVAVTRLCVGQECKSYEAVVDGHGKNRFCCDTDLCNESMERALGIEPM</sequence>
<name>A0A4S2LBH9_OPIFE</name>
<evidence type="ECO:0000256" key="1">
    <source>
        <dbReference type="SAM" id="SignalP"/>
    </source>
</evidence>
<keyword evidence="1" id="KW-0732">Signal</keyword>
<reference evidence="2 3" key="1">
    <citation type="journal article" date="2019" name="BMC Genomics">
        <title>New insights from Opisthorchis felineus genome: update on genomics of the epidemiologically important liver flukes.</title>
        <authorList>
            <person name="Ershov N.I."/>
            <person name="Mordvinov V.A."/>
            <person name="Prokhortchouk E.B."/>
            <person name="Pakharukova M.Y."/>
            <person name="Gunbin K.V."/>
            <person name="Ustyantsev K."/>
            <person name="Genaev M.A."/>
            <person name="Blinov A.G."/>
            <person name="Mazur A."/>
            <person name="Boulygina E."/>
            <person name="Tsygankova S."/>
            <person name="Khrameeva E."/>
            <person name="Chekanov N."/>
            <person name="Fan G."/>
            <person name="Xiao A."/>
            <person name="Zhang H."/>
            <person name="Xu X."/>
            <person name="Yang H."/>
            <person name="Solovyev V."/>
            <person name="Lee S.M."/>
            <person name="Liu X."/>
            <person name="Afonnikov D.A."/>
            <person name="Skryabin K.G."/>
        </authorList>
    </citation>
    <scope>NUCLEOTIDE SEQUENCE [LARGE SCALE GENOMIC DNA]</scope>
    <source>
        <strain evidence="2">AK-0245</strain>
        <tissue evidence="2">Whole organism</tissue>
    </source>
</reference>
<dbReference type="AlphaFoldDB" id="A0A4S2LBH9"/>
<organism evidence="2 3">
    <name type="scientific">Opisthorchis felineus</name>
    <dbReference type="NCBI Taxonomy" id="147828"/>
    <lineage>
        <taxon>Eukaryota</taxon>
        <taxon>Metazoa</taxon>
        <taxon>Spiralia</taxon>
        <taxon>Lophotrochozoa</taxon>
        <taxon>Platyhelminthes</taxon>
        <taxon>Trematoda</taxon>
        <taxon>Digenea</taxon>
        <taxon>Opisthorchiida</taxon>
        <taxon>Opisthorchiata</taxon>
        <taxon>Opisthorchiidae</taxon>
        <taxon>Opisthorchis</taxon>
    </lineage>
</organism>
<evidence type="ECO:0000313" key="3">
    <source>
        <dbReference type="Proteomes" id="UP000308267"/>
    </source>
</evidence>
<dbReference type="SUPFAM" id="SSF57302">
    <property type="entry name" value="Snake toxin-like"/>
    <property type="match status" value="1"/>
</dbReference>
<proteinExistence type="predicted"/>
<comment type="caution">
    <text evidence="2">The sequence shown here is derived from an EMBL/GenBank/DDBJ whole genome shotgun (WGS) entry which is preliminary data.</text>
</comment>